<dbReference type="EMBL" id="CAJNOV010008090">
    <property type="protein sequence ID" value="CAF1310350.1"/>
    <property type="molecule type" value="Genomic_DNA"/>
</dbReference>
<dbReference type="GO" id="GO:0046983">
    <property type="term" value="F:protein dimerization activity"/>
    <property type="evidence" value="ECO:0007669"/>
    <property type="project" value="InterPro"/>
</dbReference>
<dbReference type="Proteomes" id="UP000663855">
    <property type="component" value="Unassembled WGS sequence"/>
</dbReference>
<feature type="domain" description="HAT C-terminal dimerisation" evidence="1">
    <location>
        <begin position="15"/>
        <end position="95"/>
    </location>
</feature>
<dbReference type="Pfam" id="PF05699">
    <property type="entry name" value="Dimer_Tnp_hAT"/>
    <property type="match status" value="1"/>
</dbReference>
<comment type="caution">
    <text evidence="2">The sequence shown here is derived from an EMBL/GenBank/DDBJ whole genome shotgun (WGS) entry which is preliminary data.</text>
</comment>
<name>A0A815E5X0_9BILA</name>
<dbReference type="AlphaFoldDB" id="A0A815E5X0"/>
<evidence type="ECO:0000313" key="3">
    <source>
        <dbReference type="Proteomes" id="UP000663855"/>
    </source>
</evidence>
<proteinExistence type="predicted"/>
<protein>
    <recommendedName>
        <fullName evidence="1">HAT C-terminal dimerisation domain-containing protein</fullName>
    </recommendedName>
</protein>
<dbReference type="PANTHER" id="PTHR47611">
    <property type="entry name" value="HAT DIMERISATION DOMAIN, C-TERMINAL"/>
    <property type="match status" value="1"/>
</dbReference>
<reference evidence="2" key="1">
    <citation type="submission" date="2021-02" db="EMBL/GenBank/DDBJ databases">
        <authorList>
            <person name="Nowell W R."/>
        </authorList>
    </citation>
    <scope>NUCLEOTIDE SEQUENCE</scope>
</reference>
<evidence type="ECO:0000259" key="1">
    <source>
        <dbReference type="Pfam" id="PF05699"/>
    </source>
</evidence>
<accession>A0A815E5X0</accession>
<evidence type="ECO:0000313" key="2">
    <source>
        <dbReference type="EMBL" id="CAF1310350.1"/>
    </source>
</evidence>
<dbReference type="InterPro" id="IPR012337">
    <property type="entry name" value="RNaseH-like_sf"/>
</dbReference>
<dbReference type="InterPro" id="IPR008906">
    <property type="entry name" value="HATC_C_dom"/>
</dbReference>
<organism evidence="2 3">
    <name type="scientific">Rotaria magnacalcarata</name>
    <dbReference type="NCBI Taxonomy" id="392030"/>
    <lineage>
        <taxon>Eukaryota</taxon>
        <taxon>Metazoa</taxon>
        <taxon>Spiralia</taxon>
        <taxon>Gnathifera</taxon>
        <taxon>Rotifera</taxon>
        <taxon>Eurotatoria</taxon>
        <taxon>Bdelloidea</taxon>
        <taxon>Philodinida</taxon>
        <taxon>Philodinidae</taxon>
        <taxon>Rotaria</taxon>
    </lineage>
</organism>
<feature type="non-terminal residue" evidence="2">
    <location>
        <position position="1"/>
    </location>
</feature>
<dbReference type="PANTHER" id="PTHR47611:SF1">
    <property type="entry name" value="CCHC-TYPE DOMAIN-CONTAINING PROTEIN"/>
    <property type="match status" value="1"/>
</dbReference>
<sequence>TGKVSDEFEDDIDDELSKYLEQWIEIELIDENPRKYWYEHRLIYPTLSKLARSIFSIPETTANVEREFSGSGLMINVRRTRLNPEQVNNALFLRSVNKN</sequence>
<gene>
    <name evidence="2" type="ORF">CJN711_LOCUS17400</name>
</gene>
<dbReference type="SUPFAM" id="SSF53098">
    <property type="entry name" value="Ribonuclease H-like"/>
    <property type="match status" value="1"/>
</dbReference>